<accession>A0ABD5RVR0</accession>
<dbReference type="Gene3D" id="1.20.1270.110">
    <property type="entry name" value="Uncharacterised protein family UPF0058"/>
    <property type="match status" value="1"/>
</dbReference>
<evidence type="ECO:0000256" key="1">
    <source>
        <dbReference type="SAM" id="MobiDB-lite"/>
    </source>
</evidence>
<reference evidence="2 3" key="1">
    <citation type="journal article" date="2019" name="Int. J. Syst. Evol. Microbiol.">
        <title>The Global Catalogue of Microorganisms (GCM) 10K type strain sequencing project: providing services to taxonomists for standard genome sequencing and annotation.</title>
        <authorList>
            <consortium name="The Broad Institute Genomics Platform"/>
            <consortium name="The Broad Institute Genome Sequencing Center for Infectious Disease"/>
            <person name="Wu L."/>
            <person name="Ma J."/>
        </authorList>
    </citation>
    <scope>NUCLEOTIDE SEQUENCE [LARGE SCALE GENOMIC DNA]</scope>
    <source>
        <strain evidence="2 3">NBRC 111368</strain>
    </source>
</reference>
<dbReference type="InterPro" id="IPR002753">
    <property type="entry name" value="UPF0058"/>
</dbReference>
<evidence type="ECO:0000313" key="2">
    <source>
        <dbReference type="EMBL" id="MFC6723335.1"/>
    </source>
</evidence>
<dbReference type="Pfam" id="PF01893">
    <property type="entry name" value="UPF0058"/>
    <property type="match status" value="1"/>
</dbReference>
<gene>
    <name evidence="2" type="ORF">ACFQE1_02775</name>
</gene>
<organism evidence="2 3">
    <name type="scientific">Halobium palmae</name>
    <dbReference type="NCBI Taxonomy" id="1776492"/>
    <lineage>
        <taxon>Archaea</taxon>
        <taxon>Methanobacteriati</taxon>
        <taxon>Methanobacteriota</taxon>
        <taxon>Stenosarchaea group</taxon>
        <taxon>Halobacteria</taxon>
        <taxon>Halobacteriales</taxon>
        <taxon>Haloferacaceae</taxon>
        <taxon>Halobium</taxon>
    </lineage>
</organism>
<evidence type="ECO:0000313" key="3">
    <source>
        <dbReference type="Proteomes" id="UP001596328"/>
    </source>
</evidence>
<comment type="caution">
    <text evidence="2">The sequence shown here is derived from an EMBL/GenBank/DDBJ whole genome shotgun (WGS) entry which is preliminary data.</text>
</comment>
<proteinExistence type="predicted"/>
<keyword evidence="3" id="KW-1185">Reference proteome</keyword>
<dbReference type="AlphaFoldDB" id="A0ABD5RVR0"/>
<sequence length="64" mass="6586">MEQWHGDAVATPAYDSLGVRSTSIHHSKASHETGVLTLASKLATTVDAAGSAPPVSTTESVTHD</sequence>
<dbReference type="SUPFAM" id="SSF140371">
    <property type="entry name" value="Vng1086c-like"/>
    <property type="match status" value="1"/>
</dbReference>
<dbReference type="InterPro" id="IPR036519">
    <property type="entry name" value="UPF0058_sf"/>
</dbReference>
<dbReference type="Proteomes" id="UP001596328">
    <property type="component" value="Unassembled WGS sequence"/>
</dbReference>
<dbReference type="EMBL" id="JBHSWU010000012">
    <property type="protein sequence ID" value="MFC6723335.1"/>
    <property type="molecule type" value="Genomic_DNA"/>
</dbReference>
<feature type="region of interest" description="Disordered" evidence="1">
    <location>
        <begin position="1"/>
        <end position="31"/>
    </location>
</feature>
<name>A0ABD5RVR0_9EURY</name>
<protein>
    <submittedName>
        <fullName evidence="2">Uncharacterized protein</fullName>
    </submittedName>
</protein>